<dbReference type="Pfam" id="PF11185">
    <property type="entry name" value="DUF2971"/>
    <property type="match status" value="1"/>
</dbReference>
<keyword evidence="2" id="KW-1185">Reference proteome</keyword>
<dbReference type="EMBL" id="QYRT01000040">
    <property type="protein sequence ID" value="TIH32274.1"/>
    <property type="molecule type" value="Genomic_DNA"/>
</dbReference>
<reference evidence="1 2" key="1">
    <citation type="journal article" date="2019" name="Microorganisms">
        <title>Systematic Affiliation and Genome Analysis of Subtercola vilae DB165(T) with Particular Emphasis on Cold Adaptation of an Isolate from a High-Altitude Cold Volcano Lake.</title>
        <authorList>
            <person name="Villalobos A.S."/>
            <person name="Wiese J."/>
            <person name="Imhoff J.F."/>
            <person name="Dorador C."/>
            <person name="Keller A."/>
            <person name="Hentschel U."/>
        </authorList>
    </citation>
    <scope>NUCLEOTIDE SEQUENCE [LARGE SCALE GENOMIC DNA]</scope>
    <source>
        <strain evidence="1 2">DB165</strain>
    </source>
</reference>
<dbReference type="AlphaFoldDB" id="A0A4V4RE14"/>
<comment type="caution">
    <text evidence="1">The sequence shown here is derived from an EMBL/GenBank/DDBJ whole genome shotgun (WGS) entry which is preliminary data.</text>
</comment>
<evidence type="ECO:0008006" key="3">
    <source>
        <dbReference type="Google" id="ProtNLM"/>
    </source>
</evidence>
<dbReference type="Proteomes" id="UP000306192">
    <property type="component" value="Unassembled WGS sequence"/>
</dbReference>
<name>A0A4V4RE14_9MICO</name>
<accession>A0A4V4RE14</accession>
<proteinExistence type="predicted"/>
<organism evidence="1 2">
    <name type="scientific">Subtercola vilae</name>
    <dbReference type="NCBI Taxonomy" id="2056433"/>
    <lineage>
        <taxon>Bacteria</taxon>
        <taxon>Bacillati</taxon>
        <taxon>Actinomycetota</taxon>
        <taxon>Actinomycetes</taxon>
        <taxon>Micrococcales</taxon>
        <taxon>Microbacteriaceae</taxon>
        <taxon>Subtercola</taxon>
    </lineage>
</organism>
<evidence type="ECO:0000313" key="2">
    <source>
        <dbReference type="Proteomes" id="UP000306192"/>
    </source>
</evidence>
<dbReference type="InterPro" id="IPR021352">
    <property type="entry name" value="DUF2971"/>
</dbReference>
<sequence>MVGDNVLWASAMALMNDFRELRTGKKIFKQLRKTHVDDVEEQIRGDFDAMIRTASKIDPYRTFVACASEQPDRLTMWRNYAGEVGYAVALDSTKPLYMRRQRPMTEEKIAASGLLDEESKQRLRDDANSGSPKFEWTRVVYKPDAQYLAAWKVLLDIEAAAAASAEGRQAKKGELYAMLDMATVISAIKDPAFEDETETRLVCNAAMYVDLMYLKHRPGKYGMIPYVELGLPKDPGQLVGDGPEPMGNLPIIEVIIGPTRYPKDACAGVRELLRSHGHTNIPVTASRIPFRP</sequence>
<gene>
    <name evidence="1" type="ORF">D4765_15650</name>
</gene>
<protein>
    <recommendedName>
        <fullName evidence="3">DUF2971 domain-containing protein</fullName>
    </recommendedName>
</protein>
<evidence type="ECO:0000313" key="1">
    <source>
        <dbReference type="EMBL" id="TIH32274.1"/>
    </source>
</evidence>